<dbReference type="InterPro" id="IPR043428">
    <property type="entry name" value="LivM-like"/>
</dbReference>
<keyword evidence="2" id="KW-1003">Cell membrane</keyword>
<name>A0A382FS90_9ZZZZ</name>
<dbReference type="GO" id="GO:0005886">
    <property type="term" value="C:plasma membrane"/>
    <property type="evidence" value="ECO:0007669"/>
    <property type="project" value="UniProtKB-SubCell"/>
</dbReference>
<dbReference type="Pfam" id="PF02653">
    <property type="entry name" value="BPD_transp_2"/>
    <property type="match status" value="1"/>
</dbReference>
<sequence length="351" mass="38616">MKKNDLILYSGLIIFGLAAPYLFPAFKVQLTILCILIVLAMTWNLQGGEMGYNSFGNILFYGLGMYLCASVQVGMFFPLAEWTESGGEKTFEHTTSQFFQGMGFGLLVAALIPTIVAGLIGYAILGLRGHYFAICTLGLGIAAGEIAGGIEIIGAGQGFTTPPFPKDIVNPEARGEFFYFLSFILLIATFIFIKWIYGSRFKLILNAIRDNEDKAEAMGIQTMKYKIVGWMVSAFFCGLAGGIMGGLIGYIDSTDVAFDGREMGVFMVLMAILGGKGTLWGPIIGATLFHIFKEGFWTILLGWQYVALGVLIVVIVIYFPEGLMGWLREKYPKRFGEVIDEKDRKAQVELK</sequence>
<comment type="subcellular location">
    <subcellularLocation>
        <location evidence="1">Cell membrane</location>
        <topology evidence="1">Multi-pass membrane protein</topology>
    </subcellularLocation>
</comment>
<feature type="transmembrane region" description="Helical" evidence="6">
    <location>
        <begin position="227"/>
        <end position="251"/>
    </location>
</feature>
<evidence type="ECO:0000256" key="3">
    <source>
        <dbReference type="ARBA" id="ARBA00022692"/>
    </source>
</evidence>
<evidence type="ECO:0000256" key="2">
    <source>
        <dbReference type="ARBA" id="ARBA00022475"/>
    </source>
</evidence>
<keyword evidence="5 6" id="KW-0472">Membrane</keyword>
<evidence type="ECO:0000256" key="1">
    <source>
        <dbReference type="ARBA" id="ARBA00004651"/>
    </source>
</evidence>
<feature type="transmembrane region" description="Helical" evidence="6">
    <location>
        <begin position="29"/>
        <end position="46"/>
    </location>
</feature>
<feature type="transmembrane region" description="Helical" evidence="6">
    <location>
        <begin position="177"/>
        <end position="197"/>
    </location>
</feature>
<feature type="transmembrane region" description="Helical" evidence="6">
    <location>
        <begin position="58"/>
        <end position="79"/>
    </location>
</feature>
<dbReference type="InterPro" id="IPR001851">
    <property type="entry name" value="ABC_transp_permease"/>
</dbReference>
<keyword evidence="4 6" id="KW-1133">Transmembrane helix</keyword>
<dbReference type="CDD" id="cd06581">
    <property type="entry name" value="TM_PBP1_LivM_like"/>
    <property type="match status" value="1"/>
</dbReference>
<reference evidence="7" key="1">
    <citation type="submission" date="2018-05" db="EMBL/GenBank/DDBJ databases">
        <authorList>
            <person name="Lanie J.A."/>
            <person name="Ng W.-L."/>
            <person name="Kazmierczak K.M."/>
            <person name="Andrzejewski T.M."/>
            <person name="Davidsen T.M."/>
            <person name="Wayne K.J."/>
            <person name="Tettelin H."/>
            <person name="Glass J.I."/>
            <person name="Rusch D."/>
            <person name="Podicherti R."/>
            <person name="Tsui H.-C.T."/>
            <person name="Winkler M.E."/>
        </authorList>
    </citation>
    <scope>NUCLEOTIDE SEQUENCE</scope>
</reference>
<dbReference type="GO" id="GO:0015658">
    <property type="term" value="F:branched-chain amino acid transmembrane transporter activity"/>
    <property type="evidence" value="ECO:0007669"/>
    <property type="project" value="InterPro"/>
</dbReference>
<evidence type="ECO:0000313" key="7">
    <source>
        <dbReference type="EMBL" id="SVB65880.1"/>
    </source>
</evidence>
<evidence type="ECO:0000256" key="4">
    <source>
        <dbReference type="ARBA" id="ARBA00022989"/>
    </source>
</evidence>
<feature type="transmembrane region" description="Helical" evidence="6">
    <location>
        <begin position="7"/>
        <end position="23"/>
    </location>
</feature>
<proteinExistence type="predicted"/>
<evidence type="ECO:0000256" key="5">
    <source>
        <dbReference type="ARBA" id="ARBA00023136"/>
    </source>
</evidence>
<feature type="transmembrane region" description="Helical" evidence="6">
    <location>
        <begin position="131"/>
        <end position="157"/>
    </location>
</feature>
<gene>
    <name evidence="7" type="ORF">METZ01_LOCUS218734</name>
</gene>
<dbReference type="PANTHER" id="PTHR30482">
    <property type="entry name" value="HIGH-AFFINITY BRANCHED-CHAIN AMINO ACID TRANSPORT SYSTEM PERMEASE"/>
    <property type="match status" value="1"/>
</dbReference>
<keyword evidence="3 6" id="KW-0812">Transmembrane</keyword>
<feature type="transmembrane region" description="Helical" evidence="6">
    <location>
        <begin position="296"/>
        <end position="319"/>
    </location>
</feature>
<feature type="transmembrane region" description="Helical" evidence="6">
    <location>
        <begin position="263"/>
        <end position="289"/>
    </location>
</feature>
<dbReference type="AlphaFoldDB" id="A0A382FS90"/>
<evidence type="ECO:0000256" key="6">
    <source>
        <dbReference type="SAM" id="Phobius"/>
    </source>
</evidence>
<protein>
    <recommendedName>
        <fullName evidence="8">Branched-chain amino acid ABC transporter permease</fullName>
    </recommendedName>
</protein>
<organism evidence="7">
    <name type="scientific">marine metagenome</name>
    <dbReference type="NCBI Taxonomy" id="408172"/>
    <lineage>
        <taxon>unclassified sequences</taxon>
        <taxon>metagenomes</taxon>
        <taxon>ecological metagenomes</taxon>
    </lineage>
</organism>
<accession>A0A382FS90</accession>
<dbReference type="PANTHER" id="PTHR30482:SF10">
    <property type="entry name" value="HIGH-AFFINITY BRANCHED-CHAIN AMINO ACID TRANSPORT PROTEIN BRAE"/>
    <property type="match status" value="1"/>
</dbReference>
<feature type="transmembrane region" description="Helical" evidence="6">
    <location>
        <begin position="99"/>
        <end position="124"/>
    </location>
</feature>
<dbReference type="EMBL" id="UINC01051564">
    <property type="protein sequence ID" value="SVB65880.1"/>
    <property type="molecule type" value="Genomic_DNA"/>
</dbReference>
<evidence type="ECO:0008006" key="8">
    <source>
        <dbReference type="Google" id="ProtNLM"/>
    </source>
</evidence>